<keyword evidence="2" id="KW-1003">Cell membrane</keyword>
<dbReference type="GO" id="GO:0004984">
    <property type="term" value="F:olfactory receptor activity"/>
    <property type="evidence" value="ECO:0007669"/>
    <property type="project" value="InterPro"/>
</dbReference>
<evidence type="ECO:0000256" key="4">
    <source>
        <dbReference type="ARBA" id="ARBA00022692"/>
    </source>
</evidence>
<feature type="transmembrane region" description="Helical" evidence="13">
    <location>
        <begin position="236"/>
        <end position="259"/>
    </location>
</feature>
<feature type="transmembrane region" description="Helical" evidence="13">
    <location>
        <begin position="91"/>
        <end position="118"/>
    </location>
</feature>
<dbReference type="EMBL" id="JAATIS010008602">
    <property type="protein sequence ID" value="KAG2457094.1"/>
    <property type="molecule type" value="Genomic_DNA"/>
</dbReference>
<evidence type="ECO:0000256" key="11">
    <source>
        <dbReference type="ARBA" id="ARBA00023180"/>
    </source>
</evidence>
<evidence type="ECO:0000256" key="1">
    <source>
        <dbReference type="ARBA" id="ARBA00004651"/>
    </source>
</evidence>
<evidence type="ECO:0000256" key="3">
    <source>
        <dbReference type="ARBA" id="ARBA00022606"/>
    </source>
</evidence>
<dbReference type="SMART" id="SM01381">
    <property type="entry name" value="7TM_GPCR_Srsx"/>
    <property type="match status" value="1"/>
</dbReference>
<dbReference type="InterPro" id="IPR000725">
    <property type="entry name" value="Olfact_rcpt"/>
</dbReference>
<keyword evidence="16" id="KW-1185">Reference proteome</keyword>
<keyword evidence="8 13" id="KW-0472">Membrane</keyword>
<name>A0A8X8BJD9_POLSE</name>
<dbReference type="PANTHER" id="PTHR24242">
    <property type="entry name" value="G-PROTEIN COUPLED RECEPTOR"/>
    <property type="match status" value="1"/>
</dbReference>
<evidence type="ECO:0000256" key="8">
    <source>
        <dbReference type="ARBA" id="ARBA00023136"/>
    </source>
</evidence>
<keyword evidence="11" id="KW-0325">Glycoprotein</keyword>
<keyword evidence="6 13" id="KW-1133">Transmembrane helix</keyword>
<keyword evidence="7" id="KW-0297">G-protein coupled receptor</keyword>
<feature type="domain" description="G-protein coupled receptors family 1 profile" evidence="14">
    <location>
        <begin position="349"/>
        <end position="438"/>
    </location>
</feature>
<dbReference type="PROSITE" id="PS50262">
    <property type="entry name" value="G_PROTEIN_RECEP_F1_2"/>
    <property type="match status" value="3"/>
</dbReference>
<evidence type="ECO:0000256" key="7">
    <source>
        <dbReference type="ARBA" id="ARBA00023040"/>
    </source>
</evidence>
<feature type="transmembrane region" description="Helical" evidence="13">
    <location>
        <begin position="60"/>
        <end position="85"/>
    </location>
</feature>
<accession>A0A8X8BJD9</accession>
<dbReference type="Gene3D" id="1.20.1070.10">
    <property type="entry name" value="Rhodopsin 7-helix transmembrane proteins"/>
    <property type="match status" value="3"/>
</dbReference>
<feature type="transmembrane region" description="Helical" evidence="13">
    <location>
        <begin position="368"/>
        <end position="386"/>
    </location>
</feature>
<comment type="caution">
    <text evidence="15">The sequence shown here is derived from an EMBL/GenBank/DDBJ whole genome shotgun (WGS) entry which is preliminary data.</text>
</comment>
<dbReference type="AlphaFoldDB" id="A0A8X8BJD9"/>
<evidence type="ECO:0000256" key="9">
    <source>
        <dbReference type="ARBA" id="ARBA00023157"/>
    </source>
</evidence>
<evidence type="ECO:0000256" key="5">
    <source>
        <dbReference type="ARBA" id="ARBA00022725"/>
    </source>
</evidence>
<dbReference type="FunFam" id="1.20.1070.10:FF:000024">
    <property type="entry name" value="Olfactory receptor"/>
    <property type="match status" value="1"/>
</dbReference>
<comment type="subcellular location">
    <subcellularLocation>
        <location evidence="1">Cell membrane</location>
        <topology evidence="1">Multi-pass membrane protein</topology>
    </subcellularLocation>
</comment>
<feature type="transmembrane region" description="Helical" evidence="13">
    <location>
        <begin position="508"/>
        <end position="529"/>
    </location>
</feature>
<feature type="transmembrane region" description="Helical" evidence="13">
    <location>
        <begin position="203"/>
        <end position="224"/>
    </location>
</feature>
<evidence type="ECO:0000256" key="10">
    <source>
        <dbReference type="ARBA" id="ARBA00023170"/>
    </source>
</evidence>
<evidence type="ECO:0000256" key="12">
    <source>
        <dbReference type="ARBA" id="ARBA00023224"/>
    </source>
</evidence>
<evidence type="ECO:0000256" key="2">
    <source>
        <dbReference type="ARBA" id="ARBA00022475"/>
    </source>
</evidence>
<keyword evidence="4 13" id="KW-0812">Transmembrane</keyword>
<feature type="transmembrane region" description="Helical" evidence="13">
    <location>
        <begin position="398"/>
        <end position="424"/>
    </location>
</feature>
<feature type="transmembrane region" description="Helical" evidence="13">
    <location>
        <begin position="29"/>
        <end position="48"/>
    </location>
</feature>
<dbReference type="PRINTS" id="PR00237">
    <property type="entry name" value="GPCRRHODOPSN"/>
</dbReference>
<keyword evidence="10" id="KW-0675">Receptor</keyword>
<dbReference type="InterPro" id="IPR050939">
    <property type="entry name" value="Olfactory_GPCR1"/>
</dbReference>
<feature type="non-terminal residue" evidence="15">
    <location>
        <position position="1"/>
    </location>
</feature>
<feature type="domain" description="G-protein coupled receptors family 1 profile" evidence="14">
    <location>
        <begin position="40"/>
        <end position="290"/>
    </location>
</feature>
<evidence type="ECO:0000259" key="14">
    <source>
        <dbReference type="PROSITE" id="PS50262"/>
    </source>
</evidence>
<dbReference type="InterPro" id="IPR000276">
    <property type="entry name" value="GPCR_Rhodpsn"/>
</dbReference>
<dbReference type="GO" id="GO:0005886">
    <property type="term" value="C:plasma membrane"/>
    <property type="evidence" value="ECO:0007669"/>
    <property type="project" value="UniProtKB-SubCell"/>
</dbReference>
<keyword evidence="3" id="KW-0716">Sensory transduction</keyword>
<keyword evidence="5" id="KW-0552">Olfaction</keyword>
<feature type="transmembrane region" description="Helical" evidence="13">
    <location>
        <begin position="271"/>
        <end position="292"/>
    </location>
</feature>
<feature type="non-terminal residue" evidence="15">
    <location>
        <position position="549"/>
    </location>
</feature>
<dbReference type="PRINTS" id="PR00245">
    <property type="entry name" value="OLFACTORYR"/>
</dbReference>
<gene>
    <name evidence="15" type="primary">Or5as1</name>
    <name evidence="15" type="ORF">GTO96_0012647</name>
</gene>
<evidence type="ECO:0000256" key="13">
    <source>
        <dbReference type="SAM" id="Phobius"/>
    </source>
</evidence>
<dbReference type="GO" id="GO:0004930">
    <property type="term" value="F:G protein-coupled receptor activity"/>
    <property type="evidence" value="ECO:0007669"/>
    <property type="project" value="UniProtKB-KW"/>
</dbReference>
<protein>
    <submittedName>
        <fullName evidence="15">O5AS1 protein</fullName>
    </submittedName>
</protein>
<dbReference type="PANTHER" id="PTHR24242:SF359">
    <property type="entry name" value="ODORANT RECEPTOR-RELATED"/>
    <property type="match status" value="1"/>
</dbReference>
<evidence type="ECO:0000313" key="16">
    <source>
        <dbReference type="Proteomes" id="UP000886611"/>
    </source>
</evidence>
<dbReference type="Pfam" id="PF00001">
    <property type="entry name" value="7tm_1"/>
    <property type="match status" value="1"/>
</dbReference>
<feature type="domain" description="G-protein coupled receptors family 1 profile" evidence="14">
    <location>
        <begin position="444"/>
        <end position="527"/>
    </location>
</feature>
<dbReference type="SUPFAM" id="SSF81321">
    <property type="entry name" value="Family A G protein-coupled receptor-like"/>
    <property type="match status" value="2"/>
</dbReference>
<evidence type="ECO:0000256" key="6">
    <source>
        <dbReference type="ARBA" id="ARBA00022989"/>
    </source>
</evidence>
<keyword evidence="12" id="KW-0807">Transducer</keyword>
<dbReference type="Proteomes" id="UP000886611">
    <property type="component" value="Unassembled WGS sequence"/>
</dbReference>
<proteinExistence type="predicted"/>
<dbReference type="Pfam" id="PF13853">
    <property type="entry name" value="7tm_4"/>
    <property type="match status" value="2"/>
</dbReference>
<feature type="transmembrane region" description="Helical" evidence="13">
    <location>
        <begin position="335"/>
        <end position="356"/>
    </location>
</feature>
<dbReference type="InterPro" id="IPR017452">
    <property type="entry name" value="GPCR_Rhodpsn_7TM"/>
</dbReference>
<feature type="transmembrane region" description="Helical" evidence="13">
    <location>
        <begin position="139"/>
        <end position="161"/>
    </location>
</feature>
<evidence type="ECO:0000313" key="15">
    <source>
        <dbReference type="EMBL" id="KAG2457094.1"/>
    </source>
</evidence>
<organism evidence="15 16">
    <name type="scientific">Polypterus senegalus</name>
    <name type="common">Senegal bichir</name>
    <dbReference type="NCBI Taxonomy" id="55291"/>
    <lineage>
        <taxon>Eukaryota</taxon>
        <taxon>Metazoa</taxon>
        <taxon>Chordata</taxon>
        <taxon>Craniata</taxon>
        <taxon>Vertebrata</taxon>
        <taxon>Euteleostomi</taxon>
        <taxon>Actinopterygii</taxon>
        <taxon>Polypteriformes</taxon>
        <taxon>Polypteridae</taxon>
        <taxon>Polypterus</taxon>
    </lineage>
</organism>
<feature type="transmembrane region" description="Helical" evidence="13">
    <location>
        <begin position="472"/>
        <end position="496"/>
    </location>
</feature>
<reference evidence="15 16" key="1">
    <citation type="journal article" date="2021" name="Cell">
        <title>Tracing the genetic footprints of vertebrate landing in non-teleost ray-finned fishes.</title>
        <authorList>
            <person name="Bi X."/>
            <person name="Wang K."/>
            <person name="Yang L."/>
            <person name="Pan H."/>
            <person name="Jiang H."/>
            <person name="Wei Q."/>
            <person name="Fang M."/>
            <person name="Yu H."/>
            <person name="Zhu C."/>
            <person name="Cai Y."/>
            <person name="He Y."/>
            <person name="Gan X."/>
            <person name="Zeng H."/>
            <person name="Yu D."/>
            <person name="Zhu Y."/>
            <person name="Jiang H."/>
            <person name="Qiu Q."/>
            <person name="Yang H."/>
            <person name="Zhang Y.E."/>
            <person name="Wang W."/>
            <person name="Zhu M."/>
            <person name="He S."/>
            <person name="Zhang G."/>
        </authorList>
    </citation>
    <scope>NUCLEOTIDE SEQUENCE [LARGE SCALE GENOMIC DNA]</scope>
    <source>
        <strain evidence="15">Bchr_013</strain>
    </source>
</reference>
<sequence length="549" mass="61160">AMKNSTLSLTEFVLACEIESNKSNNSACVFIFIYLLTLFGNFLVILVIKMNQRLQTPMHLYIGTLAVLDLMSSTVLIPELVAVLLNHSVILYGHCVLQMFLIASLEMAVTLLFALMACDRYIAVLYPLRYPSLITNKTVRIAVLGLSVFSTAAPLPILFLVSNLSFCHGNVLPFCFCKLYTVMHVACTEGQQYVIIMSVTTPFFSALPLFVIILSYVKIAWAALKISSVDGKRKVFSTCLTHLIVVTMFYVPLLIFHVLPGSGVKLSNEASNILVIIVHVIPPMMNPVVYSFRNNEIKSSIFKMLLSYAAMKNTTVTVTKFVLDCTIESQKSNSTVFIFIFIYLVTLIGNVLVILVIKMNRHLQTPMYLYIGTLAVVDLLNSTVLIPELVAVLLNYSVILYGLCILQMFLIAYLEMAVTLLFALMACDRYVAVHYPLRSDDEAPLQALIILSYVKIARAALKISSIDGKRKVYSTCVTHLIVVGMFYLPLLILNVLPGSGVKLSIETSNILVIIAHAIPPMMNPFIYSFRNSEIKSSIFKMLLSKKQIS</sequence>
<keyword evidence="9" id="KW-1015">Disulfide bond</keyword>